<evidence type="ECO:0000313" key="18">
    <source>
        <dbReference type="Proteomes" id="UP000295325"/>
    </source>
</evidence>
<dbReference type="SUPFAM" id="SSF69742">
    <property type="entry name" value="Glutamyl tRNA-reductase catalytic, N-terminal domain"/>
    <property type="match status" value="1"/>
</dbReference>
<organism evidence="17 18">
    <name type="scientific">Fonticella tunisiensis</name>
    <dbReference type="NCBI Taxonomy" id="1096341"/>
    <lineage>
        <taxon>Bacteria</taxon>
        <taxon>Bacillati</taxon>
        <taxon>Bacillota</taxon>
        <taxon>Clostridia</taxon>
        <taxon>Eubacteriales</taxon>
        <taxon>Clostridiaceae</taxon>
        <taxon>Fonticella</taxon>
    </lineage>
</organism>
<dbReference type="Gene3D" id="3.30.460.30">
    <property type="entry name" value="Glutamyl-tRNA reductase, N-terminal domain"/>
    <property type="match status" value="1"/>
</dbReference>
<keyword evidence="6 8" id="KW-0627">Porphyrin biosynthesis</keyword>
<dbReference type="OrthoDB" id="110209at2"/>
<dbReference type="SUPFAM" id="SSF69075">
    <property type="entry name" value="Glutamyl tRNA-reductase dimerization domain"/>
    <property type="match status" value="1"/>
</dbReference>
<dbReference type="InterPro" id="IPR000343">
    <property type="entry name" value="4pyrrol_synth_GluRdtase"/>
</dbReference>
<proteinExistence type="inferred from homology"/>
<dbReference type="InterPro" id="IPR036453">
    <property type="entry name" value="GluRdtase_dimer_dom_sf"/>
</dbReference>
<dbReference type="GO" id="GO:0050661">
    <property type="term" value="F:NADP binding"/>
    <property type="evidence" value="ECO:0007669"/>
    <property type="project" value="InterPro"/>
</dbReference>
<keyword evidence="5 8" id="KW-0560">Oxidoreductase</keyword>
<evidence type="ECO:0000256" key="5">
    <source>
        <dbReference type="ARBA" id="ARBA00023002"/>
    </source>
</evidence>
<dbReference type="GO" id="GO:0019353">
    <property type="term" value="P:protoporphyrinogen IX biosynthetic process from glutamate"/>
    <property type="evidence" value="ECO:0007669"/>
    <property type="project" value="TreeGrafter"/>
</dbReference>
<comment type="caution">
    <text evidence="17">The sequence shown here is derived from an EMBL/GenBank/DDBJ whole genome shotgun (WGS) entry which is preliminary data.</text>
</comment>
<comment type="miscellaneous">
    <text evidence="8">During catalysis, the active site Cys acts as a nucleophile attacking the alpha-carbonyl group of tRNA-bound glutamate with the formation of a thioester intermediate between enzyme and glutamate, and the concomitant release of tRNA(Glu). The thioester intermediate is finally reduced by direct hydride transfer from NADPH, to form the product GSA.</text>
</comment>
<keyword evidence="4 8" id="KW-0521">NADP</keyword>
<dbReference type="Pfam" id="PF00745">
    <property type="entry name" value="GlutR_dimer"/>
    <property type="match status" value="1"/>
</dbReference>
<feature type="binding site" evidence="8 11">
    <location>
        <begin position="188"/>
        <end position="193"/>
    </location>
    <ligand>
        <name>NADP(+)</name>
        <dbReference type="ChEBI" id="CHEBI:58349"/>
    </ligand>
</feature>
<evidence type="ECO:0000256" key="8">
    <source>
        <dbReference type="HAMAP-Rule" id="MF_00087"/>
    </source>
</evidence>
<evidence type="ECO:0000256" key="4">
    <source>
        <dbReference type="ARBA" id="ARBA00022857"/>
    </source>
</evidence>
<dbReference type="InterPro" id="IPR036291">
    <property type="entry name" value="NAD(P)-bd_dom_sf"/>
</dbReference>
<evidence type="ECO:0000256" key="13">
    <source>
        <dbReference type="RuleBase" id="RU000584"/>
    </source>
</evidence>
<dbReference type="PANTHER" id="PTHR43013">
    <property type="entry name" value="GLUTAMYL-TRNA REDUCTASE"/>
    <property type="match status" value="1"/>
</dbReference>
<keyword evidence="18" id="KW-1185">Reference proteome</keyword>
<name>A0A4R7KM53_9CLOT</name>
<dbReference type="HAMAP" id="MF_00087">
    <property type="entry name" value="Glu_tRNA_reductase"/>
    <property type="match status" value="1"/>
</dbReference>
<dbReference type="InterPro" id="IPR006151">
    <property type="entry name" value="Shikm_DH/Glu-tRNA_Rdtase"/>
</dbReference>
<dbReference type="RefSeq" id="WP_133628358.1">
    <property type="nucleotide sequence ID" value="NZ_SOAZ01000013.1"/>
</dbReference>
<dbReference type="AlphaFoldDB" id="A0A4R7KM53"/>
<feature type="active site" description="Nucleophile" evidence="8 9">
    <location>
        <position position="49"/>
    </location>
</feature>
<evidence type="ECO:0000256" key="10">
    <source>
        <dbReference type="PIRSR" id="PIRSR000445-2"/>
    </source>
</evidence>
<dbReference type="UniPathway" id="UPA00251">
    <property type="reaction ID" value="UER00316"/>
</dbReference>
<dbReference type="PROSITE" id="PS00747">
    <property type="entry name" value="GLUTR"/>
    <property type="match status" value="1"/>
</dbReference>
<feature type="domain" description="Glutamyl-tRNA reductase N-terminal" evidence="16">
    <location>
        <begin position="6"/>
        <end position="153"/>
    </location>
</feature>
<comment type="similarity">
    <text evidence="2 8 13">Belongs to the glutamyl-tRNA reductase family.</text>
</comment>
<evidence type="ECO:0000259" key="15">
    <source>
        <dbReference type="Pfam" id="PF01488"/>
    </source>
</evidence>
<feature type="domain" description="Tetrapyrrole biosynthesis glutamyl-tRNA reductase dimerisation" evidence="14">
    <location>
        <begin position="315"/>
        <end position="413"/>
    </location>
</feature>
<evidence type="ECO:0000256" key="3">
    <source>
        <dbReference type="ARBA" id="ARBA00012970"/>
    </source>
</evidence>
<dbReference type="PIRSF" id="PIRSF000445">
    <property type="entry name" value="4pyrrol_synth_GluRdtase"/>
    <property type="match status" value="1"/>
</dbReference>
<evidence type="ECO:0000256" key="11">
    <source>
        <dbReference type="PIRSR" id="PIRSR000445-3"/>
    </source>
</evidence>
<evidence type="ECO:0000256" key="6">
    <source>
        <dbReference type="ARBA" id="ARBA00023244"/>
    </source>
</evidence>
<dbReference type="SUPFAM" id="SSF51735">
    <property type="entry name" value="NAD(P)-binding Rossmann-fold domains"/>
    <property type="match status" value="1"/>
</dbReference>
<evidence type="ECO:0000259" key="14">
    <source>
        <dbReference type="Pfam" id="PF00745"/>
    </source>
</evidence>
<protein>
    <recommendedName>
        <fullName evidence="3 8">Glutamyl-tRNA reductase</fullName>
        <shortName evidence="8">GluTR</shortName>
        <ecNumber evidence="3 8">1.2.1.70</ecNumber>
    </recommendedName>
</protein>
<dbReference type="Pfam" id="PF01488">
    <property type="entry name" value="Shikimate_DH"/>
    <property type="match status" value="1"/>
</dbReference>
<evidence type="ECO:0000256" key="1">
    <source>
        <dbReference type="ARBA" id="ARBA00005059"/>
    </source>
</evidence>
<evidence type="ECO:0000256" key="9">
    <source>
        <dbReference type="PIRSR" id="PIRSR000445-1"/>
    </source>
</evidence>
<evidence type="ECO:0000256" key="12">
    <source>
        <dbReference type="PIRSR" id="PIRSR000445-4"/>
    </source>
</evidence>
<accession>A0A4R7KM53</accession>
<feature type="domain" description="Quinate/shikimate 5-dehydrogenase/glutamyl-tRNA reductase" evidence="15">
    <location>
        <begin position="173"/>
        <end position="301"/>
    </location>
</feature>
<dbReference type="InterPro" id="IPR015896">
    <property type="entry name" value="4pyrrol_synth_GluRdtase_dimer"/>
</dbReference>
<dbReference type="Gene3D" id="3.40.50.720">
    <property type="entry name" value="NAD(P)-binding Rossmann-like Domain"/>
    <property type="match status" value="1"/>
</dbReference>
<feature type="binding site" evidence="8 10">
    <location>
        <begin position="48"/>
        <end position="51"/>
    </location>
    <ligand>
        <name>substrate</name>
    </ligand>
</feature>
<comment type="catalytic activity">
    <reaction evidence="7 8 13">
        <text>(S)-4-amino-5-oxopentanoate + tRNA(Glu) + NADP(+) = L-glutamyl-tRNA(Glu) + NADPH + H(+)</text>
        <dbReference type="Rhea" id="RHEA:12344"/>
        <dbReference type="Rhea" id="RHEA-COMP:9663"/>
        <dbReference type="Rhea" id="RHEA-COMP:9680"/>
        <dbReference type="ChEBI" id="CHEBI:15378"/>
        <dbReference type="ChEBI" id="CHEBI:57501"/>
        <dbReference type="ChEBI" id="CHEBI:57783"/>
        <dbReference type="ChEBI" id="CHEBI:58349"/>
        <dbReference type="ChEBI" id="CHEBI:78442"/>
        <dbReference type="ChEBI" id="CHEBI:78520"/>
        <dbReference type="EC" id="1.2.1.70"/>
    </reaction>
</comment>
<dbReference type="Proteomes" id="UP000295325">
    <property type="component" value="Unassembled WGS sequence"/>
</dbReference>
<dbReference type="CDD" id="cd05213">
    <property type="entry name" value="NAD_bind_Glutamyl_tRNA_reduct"/>
    <property type="match status" value="1"/>
</dbReference>
<dbReference type="InterPro" id="IPR018214">
    <property type="entry name" value="GluRdtase_CS"/>
</dbReference>
<evidence type="ECO:0000256" key="2">
    <source>
        <dbReference type="ARBA" id="ARBA00005916"/>
    </source>
</evidence>
<dbReference type="Pfam" id="PF05201">
    <property type="entry name" value="GlutR_N"/>
    <property type="match status" value="1"/>
</dbReference>
<dbReference type="EC" id="1.2.1.70" evidence="3 8"/>
<sequence>MEIAVVGLNHNTASTKIREEAAFMDSEKIEAANYLLDNGIDEAVILSTCNRSEIYFASYKRDIDECIKTVKEFYNNFSGIPEIEKYLYAKKGEEAIYHIYYVAAGLDSIVLGEDQILGQVKDAHELAMDIGSSKKILNKLFREAVSTSKRIKTTLKISEQPLSISYIGVKFIKEKMGGLKGKNVLIIGLGKMGKLALKYILEEDVKNIYMANRSREKLLEITREHPEIIALDYEERYNILKDIDLLITATASPHIVIKADKIGKREKELYIMDLAMPRDVDIDAGRLSGVYLFNIDDLKNISSFNEKRREELSKRAREIVKSDALDFKSWLSTVRVDPVIKSLKEKCSKIEKDTLEYIFRKADLEGKDKKIIEKMVSSALKRLVREPIIKLKEMEDPKKREAYIKVLEELFDLKWGD</sequence>
<dbReference type="FunFam" id="3.30.460.30:FF:000001">
    <property type="entry name" value="Glutamyl-tRNA reductase"/>
    <property type="match status" value="1"/>
</dbReference>
<feature type="site" description="Important for activity" evidence="8 12">
    <location>
        <position position="98"/>
    </location>
</feature>
<dbReference type="PANTHER" id="PTHR43013:SF1">
    <property type="entry name" value="GLUTAMYL-TRNA REDUCTASE"/>
    <property type="match status" value="1"/>
</dbReference>
<feature type="binding site" evidence="8 10">
    <location>
        <position position="108"/>
    </location>
    <ligand>
        <name>substrate</name>
    </ligand>
</feature>
<comment type="pathway">
    <text evidence="1 8 13">Porphyrin-containing compound metabolism; protoporphyrin-IX biosynthesis; 5-aminolevulinate from L-glutamyl-tRNA(Glu): step 1/2.</text>
</comment>
<dbReference type="EMBL" id="SOAZ01000013">
    <property type="protein sequence ID" value="TDT56466.1"/>
    <property type="molecule type" value="Genomic_DNA"/>
</dbReference>
<comment type="subunit">
    <text evidence="8">Homodimer.</text>
</comment>
<gene>
    <name evidence="8" type="primary">hemA</name>
    <name evidence="17" type="ORF">EDD71_1139</name>
</gene>
<dbReference type="NCBIfam" id="TIGR01035">
    <property type="entry name" value="hemA"/>
    <property type="match status" value="1"/>
</dbReference>
<evidence type="ECO:0000313" key="17">
    <source>
        <dbReference type="EMBL" id="TDT56466.1"/>
    </source>
</evidence>
<feature type="binding site" evidence="8 10">
    <location>
        <begin position="113"/>
        <end position="115"/>
    </location>
    <ligand>
        <name>substrate</name>
    </ligand>
</feature>
<comment type="domain">
    <text evidence="8">Possesses an unusual extended V-shaped dimeric structure with each monomer consisting of three distinct domains arranged along a curved 'spinal' alpha-helix. The N-terminal catalytic domain specifically recognizes the glutamate moiety of the substrate. The second domain is the NADPH-binding domain, and the third C-terminal domain is responsible for dimerization.</text>
</comment>
<dbReference type="GO" id="GO:0008883">
    <property type="term" value="F:glutamyl-tRNA reductase activity"/>
    <property type="evidence" value="ECO:0007669"/>
    <property type="project" value="UniProtKB-UniRule"/>
</dbReference>
<evidence type="ECO:0000259" key="16">
    <source>
        <dbReference type="Pfam" id="PF05201"/>
    </source>
</evidence>
<comment type="function">
    <text evidence="8">Catalyzes the NADPH-dependent reduction of glutamyl-tRNA(Glu) to glutamate 1-semialdehyde (GSA).</text>
</comment>
<reference evidence="17 18" key="1">
    <citation type="submission" date="2019-03" db="EMBL/GenBank/DDBJ databases">
        <title>Genomic Encyclopedia of Type Strains, Phase IV (KMG-IV): sequencing the most valuable type-strain genomes for metagenomic binning, comparative biology and taxonomic classification.</title>
        <authorList>
            <person name="Goeker M."/>
        </authorList>
    </citation>
    <scope>NUCLEOTIDE SEQUENCE [LARGE SCALE GENOMIC DNA]</scope>
    <source>
        <strain evidence="17 18">DSM 24455</strain>
    </source>
</reference>
<dbReference type="InterPro" id="IPR036343">
    <property type="entry name" value="GluRdtase_N_sf"/>
</dbReference>
<evidence type="ECO:0000256" key="7">
    <source>
        <dbReference type="ARBA" id="ARBA00047464"/>
    </source>
</evidence>
<feature type="binding site" evidence="8 10">
    <location>
        <position position="119"/>
    </location>
    <ligand>
        <name>substrate</name>
    </ligand>
</feature>
<dbReference type="InterPro" id="IPR015895">
    <property type="entry name" value="4pyrrol_synth_GluRdtase_N"/>
</dbReference>